<dbReference type="CDD" id="cd04186">
    <property type="entry name" value="GT_2_like_c"/>
    <property type="match status" value="1"/>
</dbReference>
<comment type="similarity">
    <text evidence="1">Belongs to the glycosyltransferase 2 family.</text>
</comment>
<dbReference type="AlphaFoldDB" id="A0A1G1VBH3"/>
<evidence type="ECO:0000256" key="2">
    <source>
        <dbReference type="ARBA" id="ARBA00022676"/>
    </source>
</evidence>
<sequence length="303" mass="34271">MREIAIVILNWNGKRDTLECLKSVGQLSIADCHLKIIVVDNGSTDDSFKAIKKKYPKMEVIETGENLGFSAGNNIGIKKALEEGADFVLTLNNDTVVDKNLITHLIGAADKHKDAGILSPMIYFYPGFEYHKGKYPEREKGRVVWYAGGVIDWDNVLASNYGVDDTDIGQYEKVHEIDFATGACMMIRREAIESVGLFDEKYYLYLEDADLSQRVQRFGRKIIFVPQAKVWHKVSQSSGIGSNLNDYYITRNRLLFGIKYAPVRAKIAIIKESLRLLVQGRPWQRQGVIDFYKGNLGRGSYSK</sequence>
<dbReference type="Gene3D" id="3.90.550.10">
    <property type="entry name" value="Spore Coat Polysaccharide Biosynthesis Protein SpsA, Chain A"/>
    <property type="match status" value="1"/>
</dbReference>
<dbReference type="SUPFAM" id="SSF53448">
    <property type="entry name" value="Nucleotide-diphospho-sugar transferases"/>
    <property type="match status" value="1"/>
</dbReference>
<dbReference type="InterPro" id="IPR029044">
    <property type="entry name" value="Nucleotide-diphossugar_trans"/>
</dbReference>
<reference evidence="5 6" key="1">
    <citation type="journal article" date="2016" name="Nat. Commun.">
        <title>Thousands of microbial genomes shed light on interconnected biogeochemical processes in an aquifer system.</title>
        <authorList>
            <person name="Anantharaman K."/>
            <person name="Brown C.T."/>
            <person name="Hug L.A."/>
            <person name="Sharon I."/>
            <person name="Castelle C.J."/>
            <person name="Probst A.J."/>
            <person name="Thomas B.C."/>
            <person name="Singh A."/>
            <person name="Wilkins M.J."/>
            <person name="Karaoz U."/>
            <person name="Brodie E.L."/>
            <person name="Williams K.H."/>
            <person name="Hubbard S.S."/>
            <person name="Banfield J.F."/>
        </authorList>
    </citation>
    <scope>NUCLEOTIDE SEQUENCE [LARGE SCALE GENOMIC DNA]</scope>
</reference>
<dbReference type="Pfam" id="PF00535">
    <property type="entry name" value="Glycos_transf_2"/>
    <property type="match status" value="1"/>
</dbReference>
<evidence type="ECO:0000256" key="1">
    <source>
        <dbReference type="ARBA" id="ARBA00006739"/>
    </source>
</evidence>
<keyword evidence="3" id="KW-0808">Transferase</keyword>
<dbReference type="InterPro" id="IPR001173">
    <property type="entry name" value="Glyco_trans_2-like"/>
</dbReference>
<dbReference type="GO" id="GO:0016757">
    <property type="term" value="F:glycosyltransferase activity"/>
    <property type="evidence" value="ECO:0007669"/>
    <property type="project" value="UniProtKB-KW"/>
</dbReference>
<evidence type="ECO:0000256" key="3">
    <source>
        <dbReference type="ARBA" id="ARBA00022679"/>
    </source>
</evidence>
<dbReference type="PANTHER" id="PTHR43179:SF12">
    <property type="entry name" value="GALACTOFURANOSYLTRANSFERASE GLFT2"/>
    <property type="match status" value="1"/>
</dbReference>
<dbReference type="EMBL" id="MHCD01000048">
    <property type="protein sequence ID" value="OGY12775.1"/>
    <property type="molecule type" value="Genomic_DNA"/>
</dbReference>
<accession>A0A1G1VBH3</accession>
<evidence type="ECO:0000313" key="6">
    <source>
        <dbReference type="Proteomes" id="UP000177685"/>
    </source>
</evidence>
<proteinExistence type="inferred from homology"/>
<name>A0A1G1VBH3_9BACT</name>
<evidence type="ECO:0000313" key="5">
    <source>
        <dbReference type="EMBL" id="OGY12775.1"/>
    </source>
</evidence>
<evidence type="ECO:0000259" key="4">
    <source>
        <dbReference type="Pfam" id="PF00535"/>
    </source>
</evidence>
<dbReference type="PANTHER" id="PTHR43179">
    <property type="entry name" value="RHAMNOSYLTRANSFERASE WBBL"/>
    <property type="match status" value="1"/>
</dbReference>
<comment type="caution">
    <text evidence="5">The sequence shown here is derived from an EMBL/GenBank/DDBJ whole genome shotgun (WGS) entry which is preliminary data.</text>
</comment>
<protein>
    <recommendedName>
        <fullName evidence="4">Glycosyltransferase 2-like domain-containing protein</fullName>
    </recommendedName>
</protein>
<dbReference type="Proteomes" id="UP000177685">
    <property type="component" value="Unassembled WGS sequence"/>
</dbReference>
<feature type="domain" description="Glycosyltransferase 2-like" evidence="4">
    <location>
        <begin position="6"/>
        <end position="195"/>
    </location>
</feature>
<organism evidence="5 6">
    <name type="scientific">Candidatus Blackburnbacteria bacterium RIFCSPLOWO2_01_FULL_41_27</name>
    <dbReference type="NCBI Taxonomy" id="1797520"/>
    <lineage>
        <taxon>Bacteria</taxon>
        <taxon>Candidatus Blackburniibacteriota</taxon>
    </lineage>
</organism>
<gene>
    <name evidence="5" type="ORF">A3A58_00160</name>
</gene>
<keyword evidence="2" id="KW-0328">Glycosyltransferase</keyword>